<gene>
    <name evidence="2" type="ORF">VR7878_00994</name>
</gene>
<dbReference type="InterPro" id="IPR002921">
    <property type="entry name" value="Fungal_lipase-type"/>
</dbReference>
<evidence type="ECO:0000313" key="2">
    <source>
        <dbReference type="EMBL" id="SJN54922.1"/>
    </source>
</evidence>
<dbReference type="PANTHER" id="PTHR45856:SF24">
    <property type="entry name" value="FUNGAL LIPASE-LIKE DOMAIN-CONTAINING PROTEIN"/>
    <property type="match status" value="1"/>
</dbReference>
<evidence type="ECO:0000259" key="1">
    <source>
        <dbReference type="Pfam" id="PF01764"/>
    </source>
</evidence>
<dbReference type="RefSeq" id="WP_077333976.1">
    <property type="nucleotide sequence ID" value="NZ_FULE01000014.1"/>
</dbReference>
<proteinExistence type="predicted"/>
<reference evidence="3" key="1">
    <citation type="submission" date="2017-02" db="EMBL/GenBank/DDBJ databases">
        <authorList>
            <person name="Rodrigo-Torres L."/>
            <person name="Arahal R.D."/>
            <person name="Lucena T."/>
        </authorList>
    </citation>
    <scope>NUCLEOTIDE SEQUENCE [LARGE SCALE GENOMIC DNA]</scope>
    <source>
        <strain evidence="3">CECT 7878</strain>
    </source>
</reference>
<sequence length="532" mass="57384">MSTKQQSYEQIMVQLAGVTVESGLSTVPSLPATWKTLTTKTVFTSSLGKIQVLLAFGNVGDEVVACLSIGVPWSHMLGMYTAGFEPKAKDGLPEAVAGSAPEDAVIFSMYTSAYVWLRPVVWQLLTSLENTGAAGKPFYITGMGLGGPLAQIVALDFRPEHKGPEQQLLPWSTQPSSYVFSTGNFANSTFATYYNQTVTGAYNFRAGSLVLTVDPFPDRPVTDVPTSLPAAETFSPLGEVVYVPASVPKPYDTPWQVRDTNFYLAALGGSPKTFPATATVIPNPPAGFSQTLAFNLGELVAQLYRQAQNPDNPNPPSLIYSFDLGESPYIAAVFETSNTLMLAFRGSLTYQEFLMMDAYSTTATTPYSDIITAGVHEVLYTPPSKGEASLVSKIKTYLQTLLSDKTRAEKSLYLIGHGFGGALANAMAADIAFNPSSENTSSLTVAKLYTFGASYFASVNLANKFQQKFGAVSYQVLRPGDDVATALQDQPYWNPVENTVALLGSLDTHDNTQHSLSRYLLLLDPSRPQPKS</sequence>
<dbReference type="InterPro" id="IPR029058">
    <property type="entry name" value="AB_hydrolase_fold"/>
</dbReference>
<dbReference type="GO" id="GO:0006629">
    <property type="term" value="P:lipid metabolic process"/>
    <property type="evidence" value="ECO:0007669"/>
    <property type="project" value="InterPro"/>
</dbReference>
<protein>
    <submittedName>
        <fullName evidence="2">Lipase (Class 3)</fullName>
    </submittedName>
</protein>
<dbReference type="Pfam" id="PF01764">
    <property type="entry name" value="Lipase_3"/>
    <property type="match status" value="1"/>
</dbReference>
<dbReference type="PANTHER" id="PTHR45856">
    <property type="entry name" value="ALPHA/BETA-HYDROLASES SUPERFAMILY PROTEIN"/>
    <property type="match status" value="1"/>
</dbReference>
<dbReference type="SUPFAM" id="SSF53474">
    <property type="entry name" value="alpha/beta-Hydrolases"/>
    <property type="match status" value="1"/>
</dbReference>
<dbReference type="Proteomes" id="UP000188276">
    <property type="component" value="Unassembled WGS sequence"/>
</dbReference>
<dbReference type="EMBL" id="FULE01000014">
    <property type="protein sequence ID" value="SJN54922.1"/>
    <property type="molecule type" value="Genomic_DNA"/>
</dbReference>
<feature type="domain" description="Fungal lipase-type" evidence="1">
    <location>
        <begin position="342"/>
        <end position="485"/>
    </location>
</feature>
<dbReference type="InterPro" id="IPR051218">
    <property type="entry name" value="Sec_MonoDiacylglyc_Lipase"/>
</dbReference>
<name>A0A1R4LEF3_VIBR1</name>
<accession>A0A1R4LEF3</accession>
<dbReference type="STRING" id="1123498.VR7878_00994"/>
<dbReference type="OrthoDB" id="5522031at2"/>
<organism evidence="2 3">
    <name type="scientific">Vibrio ruber (strain DSM 16370 / JCM 11486 / BCRC 17186 / CECT 7878 / LMG 23124 / VR1)</name>
    <dbReference type="NCBI Taxonomy" id="1123498"/>
    <lineage>
        <taxon>Bacteria</taxon>
        <taxon>Pseudomonadati</taxon>
        <taxon>Pseudomonadota</taxon>
        <taxon>Gammaproteobacteria</taxon>
        <taxon>Vibrionales</taxon>
        <taxon>Vibrionaceae</taxon>
        <taxon>Vibrio</taxon>
    </lineage>
</organism>
<dbReference type="Gene3D" id="3.40.50.1820">
    <property type="entry name" value="alpha/beta hydrolase"/>
    <property type="match status" value="2"/>
</dbReference>
<evidence type="ECO:0000313" key="3">
    <source>
        <dbReference type="Proteomes" id="UP000188276"/>
    </source>
</evidence>
<dbReference type="AlphaFoldDB" id="A0A1R4LEF3"/>
<keyword evidence="3" id="KW-1185">Reference proteome</keyword>